<dbReference type="InterPro" id="IPR013424">
    <property type="entry name" value="Ice-binding_C"/>
</dbReference>
<feature type="chain" id="PRO_5045658820" evidence="1">
    <location>
        <begin position="27"/>
        <end position="198"/>
    </location>
</feature>
<keyword evidence="4" id="KW-1185">Reference proteome</keyword>
<dbReference type="InterPro" id="IPR010895">
    <property type="entry name" value="CHRD"/>
</dbReference>
<evidence type="ECO:0000313" key="4">
    <source>
        <dbReference type="Proteomes" id="UP000503117"/>
    </source>
</evidence>
<dbReference type="Proteomes" id="UP000503117">
    <property type="component" value="Chromosome"/>
</dbReference>
<dbReference type="RefSeq" id="WP_169110186.1">
    <property type="nucleotide sequence ID" value="NZ_CP051684.1"/>
</dbReference>
<dbReference type="Pfam" id="PF07452">
    <property type="entry name" value="CHRD"/>
    <property type="match status" value="1"/>
</dbReference>
<dbReference type="Pfam" id="PF07589">
    <property type="entry name" value="PEP-CTERM"/>
    <property type="match status" value="1"/>
</dbReference>
<gene>
    <name evidence="3" type="ORF">HH213_00920</name>
</gene>
<organism evidence="3 4">
    <name type="scientific">Duganella dendranthematis</name>
    <dbReference type="NCBI Taxonomy" id="2728021"/>
    <lineage>
        <taxon>Bacteria</taxon>
        <taxon>Pseudomonadati</taxon>
        <taxon>Pseudomonadota</taxon>
        <taxon>Betaproteobacteria</taxon>
        <taxon>Burkholderiales</taxon>
        <taxon>Oxalobacteraceae</taxon>
        <taxon>Telluria group</taxon>
        <taxon>Duganella</taxon>
    </lineage>
</organism>
<dbReference type="EMBL" id="CP051684">
    <property type="protein sequence ID" value="QJD88797.1"/>
    <property type="molecule type" value="Genomic_DNA"/>
</dbReference>
<accession>A0ABX6M4J2</accession>
<evidence type="ECO:0000256" key="1">
    <source>
        <dbReference type="SAM" id="SignalP"/>
    </source>
</evidence>
<feature type="domain" description="CHRD" evidence="2">
    <location>
        <begin position="28"/>
        <end position="169"/>
    </location>
</feature>
<proteinExistence type="predicted"/>
<name>A0ABX6M4J2_9BURK</name>
<sequence length="198" mass="19867">MRRHIRAAFGAFSAVVLLCAASAASAASYTSYTSILTGQQSAPANNSPGIGAAIIDFNADSHVLHVGAAFSALQGLSTGANIQWSGSGDTLASLLAFPLGVSTGAYSHNFNTSLDTTWNPVFLSANGGNAAGAEAAFAAGLATGTAYLNINSTAYPTGEIRGALNLVPTAAVPEPASLAMLGLGAPAMLLLARRRRKG</sequence>
<keyword evidence="1" id="KW-0732">Signal</keyword>
<protein>
    <submittedName>
        <fullName evidence="3">CHRD domain-containing protein</fullName>
    </submittedName>
</protein>
<reference evidence="3 4" key="1">
    <citation type="submission" date="2020-04" db="EMBL/GenBank/DDBJ databases">
        <title>Genome sequencing of novel species.</title>
        <authorList>
            <person name="Heo J."/>
            <person name="Kim S.-J."/>
            <person name="Kim J.-S."/>
            <person name="Hong S.-B."/>
            <person name="Kwon S.-W."/>
        </authorList>
    </citation>
    <scope>NUCLEOTIDE SEQUENCE [LARGE SCALE GENOMIC DNA]</scope>
    <source>
        <strain evidence="3 4">AF9R3</strain>
    </source>
</reference>
<evidence type="ECO:0000259" key="2">
    <source>
        <dbReference type="PROSITE" id="PS50933"/>
    </source>
</evidence>
<feature type="signal peptide" evidence="1">
    <location>
        <begin position="1"/>
        <end position="26"/>
    </location>
</feature>
<dbReference type="NCBIfam" id="TIGR02595">
    <property type="entry name" value="PEP_CTERM"/>
    <property type="match status" value="1"/>
</dbReference>
<dbReference type="PROSITE" id="PS50933">
    <property type="entry name" value="CHRD"/>
    <property type="match status" value="1"/>
</dbReference>
<evidence type="ECO:0000313" key="3">
    <source>
        <dbReference type="EMBL" id="QJD88797.1"/>
    </source>
</evidence>